<dbReference type="AlphaFoldDB" id="A0A8S1CG47"/>
<protein>
    <submittedName>
        <fullName evidence="2">Uncharacterized protein</fullName>
    </submittedName>
</protein>
<organism evidence="2 3">
    <name type="scientific">Cloeon dipterum</name>
    <dbReference type="NCBI Taxonomy" id="197152"/>
    <lineage>
        <taxon>Eukaryota</taxon>
        <taxon>Metazoa</taxon>
        <taxon>Ecdysozoa</taxon>
        <taxon>Arthropoda</taxon>
        <taxon>Hexapoda</taxon>
        <taxon>Insecta</taxon>
        <taxon>Pterygota</taxon>
        <taxon>Palaeoptera</taxon>
        <taxon>Ephemeroptera</taxon>
        <taxon>Pisciforma</taxon>
        <taxon>Baetidae</taxon>
        <taxon>Cloeon</taxon>
    </lineage>
</organism>
<feature type="repeat" description="ANK" evidence="1">
    <location>
        <begin position="64"/>
        <end position="98"/>
    </location>
</feature>
<dbReference type="InterPro" id="IPR036770">
    <property type="entry name" value="Ankyrin_rpt-contain_sf"/>
</dbReference>
<keyword evidence="3" id="KW-1185">Reference proteome</keyword>
<dbReference type="Pfam" id="PF13637">
    <property type="entry name" value="Ank_4"/>
    <property type="match status" value="1"/>
</dbReference>
<proteinExistence type="predicted"/>
<dbReference type="PROSITE" id="PS50088">
    <property type="entry name" value="ANK_REPEAT"/>
    <property type="match status" value="2"/>
</dbReference>
<evidence type="ECO:0000256" key="1">
    <source>
        <dbReference type="PROSITE-ProRule" id="PRU00023"/>
    </source>
</evidence>
<dbReference type="SMART" id="SM00248">
    <property type="entry name" value="ANK"/>
    <property type="match status" value="2"/>
</dbReference>
<evidence type="ECO:0000313" key="2">
    <source>
        <dbReference type="EMBL" id="CAB3367048.1"/>
    </source>
</evidence>
<dbReference type="InterPro" id="IPR002110">
    <property type="entry name" value="Ankyrin_rpt"/>
</dbReference>
<comment type="caution">
    <text evidence="2">The sequence shown here is derived from an EMBL/GenBank/DDBJ whole genome shotgun (WGS) entry which is preliminary data.</text>
</comment>
<gene>
    <name evidence="2" type="ORF">CLODIP_2_CD07495</name>
</gene>
<keyword evidence="1" id="KW-0040">ANK repeat</keyword>
<name>A0A8S1CG47_9INSE</name>
<sequence>MWIRVRSIAELLPPSIEQEEVIEALEETRNDTPLLHAAALLCTVEVVKRLLELGLNVHSRDPANGTTLLHMAALNSQHGVQMVQFLLGLGLSKLAVDDCEKKPIDFAHDAQNESVYELLSS</sequence>
<dbReference type="SUPFAM" id="SSF48403">
    <property type="entry name" value="Ankyrin repeat"/>
    <property type="match status" value="1"/>
</dbReference>
<reference evidence="2 3" key="1">
    <citation type="submission" date="2020-04" db="EMBL/GenBank/DDBJ databases">
        <authorList>
            <person name="Alioto T."/>
            <person name="Alioto T."/>
            <person name="Gomez Garrido J."/>
        </authorList>
    </citation>
    <scope>NUCLEOTIDE SEQUENCE [LARGE SCALE GENOMIC DNA]</scope>
</reference>
<evidence type="ECO:0000313" key="3">
    <source>
        <dbReference type="Proteomes" id="UP000494165"/>
    </source>
</evidence>
<dbReference type="OrthoDB" id="439236at2759"/>
<dbReference type="Proteomes" id="UP000494165">
    <property type="component" value="Unassembled WGS sequence"/>
</dbReference>
<dbReference type="EMBL" id="CADEPI010000028">
    <property type="protein sequence ID" value="CAB3367048.1"/>
    <property type="molecule type" value="Genomic_DNA"/>
</dbReference>
<feature type="repeat" description="ANK" evidence="1">
    <location>
        <begin position="30"/>
        <end position="62"/>
    </location>
</feature>
<dbReference type="Gene3D" id="1.25.40.20">
    <property type="entry name" value="Ankyrin repeat-containing domain"/>
    <property type="match status" value="1"/>
</dbReference>
<accession>A0A8S1CG47</accession>